<feature type="compositionally biased region" description="Basic and acidic residues" evidence="2">
    <location>
        <begin position="527"/>
        <end position="742"/>
    </location>
</feature>
<dbReference type="PANTHER" id="PTHR23172">
    <property type="entry name" value="AUXILIN/CYCLIN G-ASSOCIATED KINASE-RELATED"/>
    <property type="match status" value="1"/>
</dbReference>
<accession>A0A978UZX2</accession>
<feature type="compositionally biased region" description="Polar residues" evidence="2">
    <location>
        <begin position="446"/>
        <end position="471"/>
    </location>
</feature>
<dbReference type="SUPFAM" id="SSF46565">
    <property type="entry name" value="Chaperone J-domain"/>
    <property type="match status" value="1"/>
</dbReference>
<feature type="region of interest" description="Disordered" evidence="2">
    <location>
        <begin position="100"/>
        <end position="141"/>
    </location>
</feature>
<dbReference type="GO" id="GO:0072583">
    <property type="term" value="P:clathrin-dependent endocytosis"/>
    <property type="evidence" value="ECO:0007669"/>
    <property type="project" value="TreeGrafter"/>
</dbReference>
<keyword evidence="1" id="KW-0175">Coiled coil</keyword>
<evidence type="ECO:0000313" key="4">
    <source>
        <dbReference type="Proteomes" id="UP000813462"/>
    </source>
</evidence>
<dbReference type="Proteomes" id="UP000813462">
    <property type="component" value="Unassembled WGS sequence"/>
</dbReference>
<feature type="compositionally biased region" description="Basic and acidic residues" evidence="2">
    <location>
        <begin position="258"/>
        <end position="267"/>
    </location>
</feature>
<feature type="compositionally biased region" description="Low complexity" evidence="2">
    <location>
        <begin position="16"/>
        <end position="35"/>
    </location>
</feature>
<dbReference type="InterPro" id="IPR036869">
    <property type="entry name" value="J_dom_sf"/>
</dbReference>
<sequence>MNDFEGLLATDYGFKPSGKSAPMSASAAASSKGSATNHNPNFDLGSRGPPRSARSSNSFGGSPSDDRDSVFGSSGSQKPHDFSDLGDIFGGSARYASKSETRGADSAFDFDSMFGDTSGGGGGAKSSSSNSEPVYDKPVYDDDIFDGVPGLKSSSKVKYEDVFASSGASSSPKGSSSAFDDLLGGFGKAEPRSKSFGSKGQEKIDKGVPSFDDLIPGFGGSSPPTERSASETWPPETTASVSKTTSKVMEDPFVVPGKFDDPLEEISKLSNSGSTKSDNGRVFDDVDPFDGLGKSVPAFSSDRSKEKDRSASRSDSIGSGTRAYSGRESTEKPSVRSPDSQYQKKTPVDNDWDSQKTMFDMPTASTYSHKSSGQPMSPPSYANSSVKDETTQMDGSLRFEESSDSPEDIWLTVSEIPLYTLPTSAPPPSRPPPPRPVQVSKARTRSPASTNARRTANEYSSYPNSTQNFQVPKSAPAAKGSATSPIDELEDFATSRSRSNADDHANGLFGEELEMNSVAAAMKEAMDKAEAKFRHAKEVRERESSKAARSKEPQPEKDEKAVHERLEREQLQRERQEEEMEQQRLREIEREREEKEREQRRLEKERDRAREIEREREKARQAVERATREARERAAVEARARAERAKAERAAVGKANAEARERAERAAVQRAQAEARERAAAEAKERAEKAAAEARERANSEAKEREARDRAAEARARAERAAVERAAAEARERAAAEARERAAAAAARANQPKNENDLEAFFSMGRASSAPRPRSNSSDPFDTQFQSRKEPEVAKTYGGTSSNMRKASSTTNIVDDLSSIFGAAPSSGEFQDVEGETEERRRARLERHQRTQERAAKALAEKNERDLQIQRDQAERHRIAETLDVEIKRWAAGKEGNLRALLSTLQYVLWPECGWSPVSLTDMITAASVKKVYRKATLCIHPDKVQQKGANLQQKYIAEKVFDLLKKKDVHSVMVEFGLEFICFDEGDLQPKENPGLSSVSPSPFYPLLSQICSPCVL</sequence>
<dbReference type="EMBL" id="JAEACU010000008">
    <property type="protein sequence ID" value="KAH7520538.1"/>
    <property type="molecule type" value="Genomic_DNA"/>
</dbReference>
<evidence type="ECO:0000256" key="2">
    <source>
        <dbReference type="SAM" id="MobiDB-lite"/>
    </source>
</evidence>
<feature type="compositionally biased region" description="Low complexity" evidence="2">
    <location>
        <begin position="237"/>
        <end position="247"/>
    </location>
</feature>
<dbReference type="GO" id="GO:0005737">
    <property type="term" value="C:cytoplasm"/>
    <property type="evidence" value="ECO:0007669"/>
    <property type="project" value="TreeGrafter"/>
</dbReference>
<dbReference type="GO" id="GO:0072318">
    <property type="term" value="P:clathrin coat disassembly"/>
    <property type="evidence" value="ECO:0007669"/>
    <property type="project" value="TreeGrafter"/>
</dbReference>
<gene>
    <name evidence="3" type="ORF">FEM48_Zijuj08G0154600</name>
</gene>
<feature type="compositionally biased region" description="Polar residues" evidence="2">
    <location>
        <begin position="798"/>
        <end position="809"/>
    </location>
</feature>
<evidence type="ECO:0000313" key="3">
    <source>
        <dbReference type="EMBL" id="KAH7520538.1"/>
    </source>
</evidence>
<feature type="compositionally biased region" description="Basic and acidic residues" evidence="2">
    <location>
        <begin position="838"/>
        <end position="866"/>
    </location>
</feature>
<dbReference type="AlphaFoldDB" id="A0A978UZX2"/>
<feature type="compositionally biased region" description="Polar residues" evidence="2">
    <location>
        <begin position="363"/>
        <end position="385"/>
    </location>
</feature>
<feature type="compositionally biased region" description="Basic and acidic residues" evidence="2">
    <location>
        <begin position="302"/>
        <end position="312"/>
    </location>
</feature>
<feature type="region of interest" description="Disordered" evidence="2">
    <location>
        <begin position="527"/>
        <end position="809"/>
    </location>
</feature>
<feature type="compositionally biased region" description="Pro residues" evidence="2">
    <location>
        <begin position="424"/>
        <end position="436"/>
    </location>
</feature>
<feature type="compositionally biased region" description="Polar residues" evidence="2">
    <location>
        <begin position="268"/>
        <end position="277"/>
    </location>
</feature>
<dbReference type="GO" id="GO:0030276">
    <property type="term" value="F:clathrin binding"/>
    <property type="evidence" value="ECO:0007669"/>
    <property type="project" value="TreeGrafter"/>
</dbReference>
<feature type="compositionally biased region" description="Low complexity" evidence="2">
    <location>
        <begin position="766"/>
        <end position="778"/>
    </location>
</feature>
<feature type="compositionally biased region" description="Low complexity" evidence="2">
    <location>
        <begin position="45"/>
        <end position="58"/>
    </location>
</feature>
<feature type="region of interest" description="Disordered" evidence="2">
    <location>
        <begin position="824"/>
        <end position="866"/>
    </location>
</feature>
<feature type="region of interest" description="Disordered" evidence="2">
    <location>
        <begin position="163"/>
        <end position="506"/>
    </location>
</feature>
<feature type="region of interest" description="Disordered" evidence="2">
    <location>
        <begin position="1"/>
        <end position="86"/>
    </location>
</feature>
<dbReference type="GO" id="GO:0031982">
    <property type="term" value="C:vesicle"/>
    <property type="evidence" value="ECO:0007669"/>
    <property type="project" value="TreeGrafter"/>
</dbReference>
<dbReference type="PANTHER" id="PTHR23172:SF19">
    <property type="entry name" value="J DOMAIN-CONTAINING PROTEIN"/>
    <property type="match status" value="1"/>
</dbReference>
<comment type="caution">
    <text evidence="3">The sequence shown here is derived from an EMBL/GenBank/DDBJ whole genome shotgun (WGS) entry which is preliminary data.</text>
</comment>
<organism evidence="3 4">
    <name type="scientific">Ziziphus jujuba var. spinosa</name>
    <dbReference type="NCBI Taxonomy" id="714518"/>
    <lineage>
        <taxon>Eukaryota</taxon>
        <taxon>Viridiplantae</taxon>
        <taxon>Streptophyta</taxon>
        <taxon>Embryophyta</taxon>
        <taxon>Tracheophyta</taxon>
        <taxon>Spermatophyta</taxon>
        <taxon>Magnoliopsida</taxon>
        <taxon>eudicotyledons</taxon>
        <taxon>Gunneridae</taxon>
        <taxon>Pentapetalae</taxon>
        <taxon>rosids</taxon>
        <taxon>fabids</taxon>
        <taxon>Rosales</taxon>
        <taxon>Rhamnaceae</taxon>
        <taxon>Paliureae</taxon>
        <taxon>Ziziphus</taxon>
    </lineage>
</organism>
<name>A0A978UZX2_ZIZJJ</name>
<feature type="compositionally biased region" description="Low complexity" evidence="2">
    <location>
        <begin position="164"/>
        <end position="178"/>
    </location>
</feature>
<evidence type="ECO:0008006" key="5">
    <source>
        <dbReference type="Google" id="ProtNLM"/>
    </source>
</evidence>
<proteinExistence type="predicted"/>
<feature type="compositionally biased region" description="Polar residues" evidence="2">
    <location>
        <begin position="222"/>
        <end position="231"/>
    </location>
</feature>
<reference evidence="3" key="1">
    <citation type="journal article" date="2021" name="Front. Plant Sci.">
        <title>Chromosome-Scale Genome Assembly for Chinese Sour Jujube and Insights Into Its Genome Evolution and Domestication Signature.</title>
        <authorList>
            <person name="Shen L.-Y."/>
            <person name="Luo H."/>
            <person name="Wang X.-L."/>
            <person name="Wang X.-M."/>
            <person name="Qiu X.-J."/>
            <person name="Liu H."/>
            <person name="Zhou S.-S."/>
            <person name="Jia K.-H."/>
            <person name="Nie S."/>
            <person name="Bao Y.-T."/>
            <person name="Zhang R.-G."/>
            <person name="Yun Q.-Z."/>
            <person name="Chai Y.-H."/>
            <person name="Lu J.-Y."/>
            <person name="Li Y."/>
            <person name="Zhao S.-W."/>
            <person name="Mao J.-F."/>
            <person name="Jia S.-G."/>
            <person name="Mao Y.-M."/>
        </authorList>
    </citation>
    <scope>NUCLEOTIDE SEQUENCE</scope>
    <source>
        <strain evidence="3">AT0</strain>
        <tissue evidence="3">Leaf</tissue>
    </source>
</reference>
<dbReference type="FunFam" id="1.10.287.110:FF:000009">
    <property type="entry name" value="Auxilin-related protein 1"/>
    <property type="match status" value="1"/>
</dbReference>
<dbReference type="Gene3D" id="1.10.287.110">
    <property type="entry name" value="DnaJ domain"/>
    <property type="match status" value="1"/>
</dbReference>
<evidence type="ECO:0000256" key="1">
    <source>
        <dbReference type="ARBA" id="ARBA00023054"/>
    </source>
</evidence>
<protein>
    <recommendedName>
        <fullName evidence="5">Auxilin-related protein 2-like</fullName>
    </recommendedName>
</protein>